<dbReference type="SUPFAM" id="SSF81383">
    <property type="entry name" value="F-box domain"/>
    <property type="match status" value="1"/>
</dbReference>
<dbReference type="Pfam" id="PF08268">
    <property type="entry name" value="FBA_3"/>
    <property type="match status" value="1"/>
</dbReference>
<dbReference type="InterPro" id="IPR011043">
    <property type="entry name" value="Gal_Oxase/kelch_b-propeller"/>
</dbReference>
<dbReference type="InterPro" id="IPR036047">
    <property type="entry name" value="F-box-like_dom_sf"/>
</dbReference>
<dbReference type="Pfam" id="PF00646">
    <property type="entry name" value="F-box"/>
    <property type="match status" value="1"/>
</dbReference>
<dbReference type="EMBL" id="EQ973817">
    <property type="protein sequence ID" value="EEF44996.1"/>
    <property type="molecule type" value="Genomic_DNA"/>
</dbReference>
<proteinExistence type="predicted"/>
<gene>
    <name evidence="2" type="ORF">RCOM_0854020</name>
</gene>
<evidence type="ECO:0000259" key="1">
    <source>
        <dbReference type="PROSITE" id="PS50181"/>
    </source>
</evidence>
<dbReference type="SUPFAM" id="SSF50965">
    <property type="entry name" value="Galactose oxidase, central domain"/>
    <property type="match status" value="1"/>
</dbReference>
<dbReference type="OMA" id="ANNCKAR"/>
<dbReference type="PANTHER" id="PTHR31672:SF13">
    <property type="entry name" value="F-BOX PROTEIN CPR30-LIKE"/>
    <property type="match status" value="1"/>
</dbReference>
<dbReference type="PANTHER" id="PTHR31672">
    <property type="entry name" value="BNACNNG10540D PROTEIN"/>
    <property type="match status" value="1"/>
</dbReference>
<dbReference type="InterPro" id="IPR001810">
    <property type="entry name" value="F-box_dom"/>
</dbReference>
<sequence length="401" mass="46042">MASNSGKEETSRNPGSESFEKLPQEIYFDILSRQPIVSLLECKPVSRHWYTSVRNPLLANMHLNRAAEQNLCLLFFSDWPRSKLELVQVEHPEPRKLKTLKTPFESVLSEFEVVGSCNGLICLYDYFSDDPLYIYNPFTIECRELPRVEASPHSVICRVVFGFGFHPKMEEYKVIKIVYYKQGNNDFSGGAPEAFVLTANTPTWRNIGKIGYDLNGPTSEALVNEKLHWLTFCLVHEEVKYREIVSFDLETEQFQDVPRPGCGGLDQINYHLVTLRGCLSAIVSCNEGSNEIWMMKIYNVKASWRKEMIVRNYVPQGLRLNTVPPARRRKNGYQGRRFRVLCDLKNGELLLLYGCRCIVSYNPETGEFKELNFQGLPLEFLAFVHSGSLISVNTVFGMEME</sequence>
<dbReference type="NCBIfam" id="TIGR01640">
    <property type="entry name" value="F_box_assoc_1"/>
    <property type="match status" value="1"/>
</dbReference>
<dbReference type="STRING" id="3988.B9RUK9"/>
<keyword evidence="3" id="KW-1185">Reference proteome</keyword>
<dbReference type="InParanoid" id="B9RUK9"/>
<dbReference type="InterPro" id="IPR017451">
    <property type="entry name" value="F-box-assoc_interact_dom"/>
</dbReference>
<dbReference type="Gene3D" id="1.20.1280.50">
    <property type="match status" value="1"/>
</dbReference>
<dbReference type="Proteomes" id="UP000008311">
    <property type="component" value="Unassembled WGS sequence"/>
</dbReference>
<name>B9RUK9_RICCO</name>
<evidence type="ECO:0000313" key="2">
    <source>
        <dbReference type="EMBL" id="EEF44996.1"/>
    </source>
</evidence>
<dbReference type="KEGG" id="rcu:8276009"/>
<reference evidence="3" key="1">
    <citation type="journal article" date="2010" name="Nat. Biotechnol.">
        <title>Draft genome sequence of the oilseed species Ricinus communis.</title>
        <authorList>
            <person name="Chan A.P."/>
            <person name="Crabtree J."/>
            <person name="Zhao Q."/>
            <person name="Lorenzi H."/>
            <person name="Orvis J."/>
            <person name="Puiu D."/>
            <person name="Melake-Berhan A."/>
            <person name="Jones K.M."/>
            <person name="Redman J."/>
            <person name="Chen G."/>
            <person name="Cahoon E.B."/>
            <person name="Gedil M."/>
            <person name="Stanke M."/>
            <person name="Haas B.J."/>
            <person name="Wortman J.R."/>
            <person name="Fraser-Liggett C.M."/>
            <person name="Ravel J."/>
            <person name="Rabinowicz P.D."/>
        </authorList>
    </citation>
    <scope>NUCLEOTIDE SEQUENCE [LARGE SCALE GENOMIC DNA]</scope>
    <source>
        <strain evidence="3">cv. Hale</strain>
    </source>
</reference>
<protein>
    <recommendedName>
        <fullName evidence="1">F-box domain-containing protein</fullName>
    </recommendedName>
</protein>
<dbReference type="InterPro" id="IPR013187">
    <property type="entry name" value="F-box-assoc_dom_typ3"/>
</dbReference>
<dbReference type="AlphaFoldDB" id="B9RUK9"/>
<dbReference type="InterPro" id="IPR050796">
    <property type="entry name" value="SCF_F-box_component"/>
</dbReference>
<organism evidence="2 3">
    <name type="scientific">Ricinus communis</name>
    <name type="common">Castor bean</name>
    <dbReference type="NCBI Taxonomy" id="3988"/>
    <lineage>
        <taxon>Eukaryota</taxon>
        <taxon>Viridiplantae</taxon>
        <taxon>Streptophyta</taxon>
        <taxon>Embryophyta</taxon>
        <taxon>Tracheophyta</taxon>
        <taxon>Spermatophyta</taxon>
        <taxon>Magnoliopsida</taxon>
        <taxon>eudicotyledons</taxon>
        <taxon>Gunneridae</taxon>
        <taxon>Pentapetalae</taxon>
        <taxon>rosids</taxon>
        <taxon>fabids</taxon>
        <taxon>Malpighiales</taxon>
        <taxon>Euphorbiaceae</taxon>
        <taxon>Acalyphoideae</taxon>
        <taxon>Acalypheae</taxon>
        <taxon>Ricinus</taxon>
    </lineage>
</organism>
<evidence type="ECO:0000313" key="3">
    <source>
        <dbReference type="Proteomes" id="UP000008311"/>
    </source>
</evidence>
<feature type="domain" description="F-box" evidence="1">
    <location>
        <begin position="16"/>
        <end position="66"/>
    </location>
</feature>
<dbReference type="eggNOG" id="ENOG502QS4I">
    <property type="taxonomic scope" value="Eukaryota"/>
</dbReference>
<dbReference type="OrthoDB" id="1894463at2759"/>
<dbReference type="PROSITE" id="PS50181">
    <property type="entry name" value="FBOX"/>
    <property type="match status" value="1"/>
</dbReference>
<accession>B9RUK9</accession>